<keyword evidence="3" id="KW-1185">Reference proteome</keyword>
<protein>
    <recommendedName>
        <fullName evidence="4">Ankyrin repeat domain containing protein</fullName>
    </recommendedName>
</protein>
<gene>
    <name evidence="2" type="ORF">HKI87_15g79530</name>
</gene>
<dbReference type="InterPro" id="IPR052050">
    <property type="entry name" value="SecEffector_AnkRepeat"/>
</dbReference>
<sequence length="389" mass="44183">MVDDPPEKRRRGHDGVAAAETSGRPLPALPDELWCKILTDVHQNDVFAFASSCRQLRRAQVSCGRTLKTKMKQYLHSQERVGRFSVLWFEWHSRCTRVKTKEDMKARTMLINASAFLGHLEVLRHWRGRSVARMGVWDTWTCANAAKGGKLEVLKWLRREVKCPWDSSTCEEAAGAGHLDLLKWAKAEGCEWATTRLCHKAARWGRLDVLKWARREGCPWTSRKVCSYAAEGGHLETLEWLVDTLEAEHGPSASALEPYLNERTAYCAAKGGELETLMWLRRRGCPWSEDTCEYAAMAGHLEVLRWCRVQDPPCPWDAYACAFCAEKNGHLDTFRWIQGSLRDREDSGEAEGSEGGTSSSLDADEDEEEAMAELEIIGYYHRGEWDDGD</sequence>
<dbReference type="CDD" id="cd09917">
    <property type="entry name" value="F-box_SF"/>
    <property type="match status" value="1"/>
</dbReference>
<organism evidence="2 3">
    <name type="scientific">Chloropicon roscoffensis</name>
    <dbReference type="NCBI Taxonomy" id="1461544"/>
    <lineage>
        <taxon>Eukaryota</taxon>
        <taxon>Viridiplantae</taxon>
        <taxon>Chlorophyta</taxon>
        <taxon>Chloropicophyceae</taxon>
        <taxon>Chloropicales</taxon>
        <taxon>Chloropicaceae</taxon>
        <taxon>Chloropicon</taxon>
    </lineage>
</organism>
<evidence type="ECO:0000313" key="3">
    <source>
        <dbReference type="Proteomes" id="UP001472866"/>
    </source>
</evidence>
<evidence type="ECO:0008006" key="4">
    <source>
        <dbReference type="Google" id="ProtNLM"/>
    </source>
</evidence>
<name>A0AAX4PKV2_9CHLO</name>
<dbReference type="InterPro" id="IPR036770">
    <property type="entry name" value="Ankyrin_rpt-contain_sf"/>
</dbReference>
<dbReference type="Gene3D" id="1.25.40.20">
    <property type="entry name" value="Ankyrin repeat-containing domain"/>
    <property type="match status" value="1"/>
</dbReference>
<evidence type="ECO:0000313" key="2">
    <source>
        <dbReference type="EMBL" id="WZN66388.1"/>
    </source>
</evidence>
<reference evidence="2 3" key="1">
    <citation type="submission" date="2024-03" db="EMBL/GenBank/DDBJ databases">
        <title>Complete genome sequence of the green alga Chloropicon roscoffensis RCC1871.</title>
        <authorList>
            <person name="Lemieux C."/>
            <person name="Pombert J.-F."/>
            <person name="Otis C."/>
            <person name="Turmel M."/>
        </authorList>
    </citation>
    <scope>NUCLEOTIDE SEQUENCE [LARGE SCALE GENOMIC DNA]</scope>
    <source>
        <strain evidence="2 3">RCC1871</strain>
    </source>
</reference>
<dbReference type="InterPro" id="IPR036047">
    <property type="entry name" value="F-box-like_dom_sf"/>
</dbReference>
<dbReference type="SUPFAM" id="SSF81383">
    <property type="entry name" value="F-box domain"/>
    <property type="match status" value="1"/>
</dbReference>
<dbReference type="EMBL" id="CP151515">
    <property type="protein sequence ID" value="WZN66388.1"/>
    <property type="molecule type" value="Genomic_DNA"/>
</dbReference>
<dbReference type="PANTHER" id="PTHR46586:SF3">
    <property type="entry name" value="ANKYRIN REPEAT-CONTAINING PROTEIN"/>
    <property type="match status" value="1"/>
</dbReference>
<proteinExistence type="predicted"/>
<dbReference type="SUPFAM" id="SSF140860">
    <property type="entry name" value="Pseudo ankyrin repeat-like"/>
    <property type="match status" value="1"/>
</dbReference>
<dbReference type="Proteomes" id="UP001472866">
    <property type="component" value="Chromosome 15"/>
</dbReference>
<evidence type="ECO:0000256" key="1">
    <source>
        <dbReference type="SAM" id="MobiDB-lite"/>
    </source>
</evidence>
<dbReference type="AlphaFoldDB" id="A0AAX4PKV2"/>
<feature type="region of interest" description="Disordered" evidence="1">
    <location>
        <begin position="342"/>
        <end position="368"/>
    </location>
</feature>
<feature type="region of interest" description="Disordered" evidence="1">
    <location>
        <begin position="1"/>
        <end position="24"/>
    </location>
</feature>
<accession>A0AAX4PKV2</accession>
<dbReference type="PANTHER" id="PTHR46586">
    <property type="entry name" value="ANKYRIN REPEAT-CONTAINING PROTEIN"/>
    <property type="match status" value="1"/>
</dbReference>